<dbReference type="AlphaFoldDB" id="A0A0K2T1Z2"/>
<dbReference type="SUPFAM" id="SSF48452">
    <property type="entry name" value="TPR-like"/>
    <property type="match status" value="3"/>
</dbReference>
<dbReference type="InterPro" id="IPR019734">
    <property type="entry name" value="TPR_rpt"/>
</dbReference>
<dbReference type="InterPro" id="IPR011990">
    <property type="entry name" value="TPR-like_helical_dom_sf"/>
</dbReference>
<organism evidence="4">
    <name type="scientific">Lepeophtheirus salmonis</name>
    <name type="common">Salmon louse</name>
    <name type="synonym">Caligus salmonis</name>
    <dbReference type="NCBI Taxonomy" id="72036"/>
    <lineage>
        <taxon>Eukaryota</taxon>
        <taxon>Metazoa</taxon>
        <taxon>Ecdysozoa</taxon>
        <taxon>Arthropoda</taxon>
        <taxon>Crustacea</taxon>
        <taxon>Multicrustacea</taxon>
        <taxon>Hexanauplia</taxon>
        <taxon>Copepoda</taxon>
        <taxon>Siphonostomatoida</taxon>
        <taxon>Caligidae</taxon>
        <taxon>Lepeophtheirus</taxon>
    </lineage>
</organism>
<dbReference type="OrthoDB" id="421075at2759"/>
<keyword evidence="1" id="KW-0677">Repeat</keyword>
<evidence type="ECO:0000256" key="2">
    <source>
        <dbReference type="ARBA" id="ARBA00022803"/>
    </source>
</evidence>
<dbReference type="GO" id="GO:0055087">
    <property type="term" value="C:Ski complex"/>
    <property type="evidence" value="ECO:0007669"/>
    <property type="project" value="InterPro"/>
</dbReference>
<name>A0A0K2T1Z2_LEPSM</name>
<dbReference type="Gene3D" id="1.25.40.10">
    <property type="entry name" value="Tetratricopeptide repeat domain"/>
    <property type="match status" value="3"/>
</dbReference>
<sequence>MRSEATALEEIKSISNTLGDLKFTQAKIQFDQKDFEACFFNLNRAVNIFENNGDKSDVLKALDKRVKFSKIAVKSRFAEVTYEYIYYIYQHRKDLKFDLDYYLSLIEKVIPLQKSLSRNMSLIRIYLENQVYDNKAIKYSHLAVELFPSYVFGYENLFNYYLKFMALADGCPVKCKKSYMEKYLDLKPDYNMEFLVKGAIYFEHQRFEESIRCLSLHNEHIYGMVLYVKCLYKLKDFSIILISINKIIKSSKDKRCIQEMKALKVHVLYLTFQINEISFEGIEFDDQLNSLRNNVNAFRGILNDDSCNELASGIYAHVIGRNDKALQILSFYKDSCFEAAQIFGIYHHNNDLREEALLYFLKSVYLNPCNPLPYKYIASYYLDSMAYERALKCYAKCYKLNPFDTEVGICISNILGTCKKDKENLYFLDCINSSKILSKQWANIRLGILQLNNQKSESAIFHLQSIMHSKDGCYEINSAEALGDAYILRGSYYSALKIFYEIMNFAKGSKKSTYSEYRIAHIKCLLGDEDGAVGDLESVSSESVLKFKGLAEVYLQSSRKYINQMLDSNGASNASLALKYVYQALIKNPYVCCLWKLAAECISTVTDVSELVLRKYFELPKEVELDLNLIENYKLYLIKLGVHFTVQGLNCNPFEHSLWHDFGLLYFLTLKEQSLENTCKIVTSVKSLKRAIQLSPTSYRYWNTLGFIAFHINNFSLAQHCFINAVKIDTTYAISWTNLGVTYMTLKYNLLANKAFQEAQNGDSTYSQGWSGQALLAKKYSSGECMDLLRHAALLGYEPLSCYEYGVLICKVLKDTRINKECFENYSYMIEKLFGVSSSCDSIEKFLRRYPFNATGWNIYGILLESMGHFKSAIKAFTQEKILCNDCNLNLPRVYYKLAYYTKSIQEISSLTSLDMDSSSLLSLSYYSSSKLKNAYCSYQSSLKRATSPQDKSNILIALGTIAYIVEGPEVCKTLLIQSTRLVPSTLLPLSALCILGIKMHDVSLILEILQQMNIEEDSIIIKSIVQAFLQRKPRCAVIYLAKTLHIHPSLPNIWEILNYLFIIFEFNQLKPKTFLITSNEESVVLGTLLELKFFGKTKKTLNNILKLVHKYPFQAKTWTILFKVLKSSFIRLDRIASL</sequence>
<feature type="repeat" description="TPR" evidence="3">
    <location>
        <begin position="371"/>
        <end position="404"/>
    </location>
</feature>
<proteinExistence type="predicted"/>
<dbReference type="SMART" id="SM00028">
    <property type="entry name" value="TPR"/>
    <property type="match status" value="5"/>
</dbReference>
<dbReference type="GO" id="GO:0006401">
    <property type="term" value="P:RNA catabolic process"/>
    <property type="evidence" value="ECO:0007669"/>
    <property type="project" value="InterPro"/>
</dbReference>
<protein>
    <submittedName>
        <fullName evidence="4">Uncharacterized protein</fullName>
    </submittedName>
</protein>
<dbReference type="PROSITE" id="PS50005">
    <property type="entry name" value="TPR"/>
    <property type="match status" value="1"/>
</dbReference>
<keyword evidence="2 3" id="KW-0802">TPR repeat</keyword>
<accession>A0A0K2T1Z2</accession>
<dbReference type="InterPro" id="IPR039226">
    <property type="entry name" value="Ski3/TTC37"/>
</dbReference>
<dbReference type="PANTHER" id="PTHR15704">
    <property type="entry name" value="SUPERKILLER 3 PROTEIN-RELATED"/>
    <property type="match status" value="1"/>
</dbReference>
<dbReference type="EMBL" id="HACA01002718">
    <property type="protein sequence ID" value="CDW20079.1"/>
    <property type="molecule type" value="Transcribed_RNA"/>
</dbReference>
<evidence type="ECO:0000313" key="4">
    <source>
        <dbReference type="EMBL" id="CDW20079.1"/>
    </source>
</evidence>
<evidence type="ECO:0000256" key="3">
    <source>
        <dbReference type="PROSITE-ProRule" id="PRU00339"/>
    </source>
</evidence>
<dbReference type="PANTHER" id="PTHR15704:SF7">
    <property type="entry name" value="SUPERKILLER COMPLEX PROTEIN 3"/>
    <property type="match status" value="1"/>
</dbReference>
<evidence type="ECO:0000256" key="1">
    <source>
        <dbReference type="ARBA" id="ARBA00022737"/>
    </source>
</evidence>
<reference evidence="4" key="1">
    <citation type="submission" date="2014-05" db="EMBL/GenBank/DDBJ databases">
        <authorList>
            <person name="Chronopoulou M."/>
        </authorList>
    </citation>
    <scope>NUCLEOTIDE SEQUENCE</scope>
    <source>
        <tissue evidence="4">Whole organism</tissue>
    </source>
</reference>